<dbReference type="PANTHER" id="PTHR30563">
    <property type="entry name" value="DNA RECOMBINATION PROTEIN RMUC"/>
    <property type="match status" value="1"/>
</dbReference>
<dbReference type="GO" id="GO:0006310">
    <property type="term" value="P:DNA recombination"/>
    <property type="evidence" value="ECO:0007669"/>
    <property type="project" value="UniProtKB-KW"/>
</dbReference>
<keyword evidence="3 5" id="KW-0175">Coiled coil</keyword>
<evidence type="ECO:0000256" key="2">
    <source>
        <dbReference type="ARBA" id="ARBA00009840"/>
    </source>
</evidence>
<dbReference type="AlphaFoldDB" id="A0A372IP04"/>
<evidence type="ECO:0000256" key="5">
    <source>
        <dbReference type="SAM" id="Coils"/>
    </source>
</evidence>
<keyword evidence="7" id="KW-1185">Reference proteome</keyword>
<keyword evidence="4" id="KW-0233">DNA recombination</keyword>
<dbReference type="EMBL" id="QVQT01000003">
    <property type="protein sequence ID" value="RFU16626.1"/>
    <property type="molecule type" value="Genomic_DNA"/>
</dbReference>
<feature type="coiled-coil region" evidence="5">
    <location>
        <begin position="81"/>
        <end position="154"/>
    </location>
</feature>
<dbReference type="PANTHER" id="PTHR30563:SF0">
    <property type="entry name" value="DNA RECOMBINATION PROTEIN RMUC"/>
    <property type="match status" value="1"/>
</dbReference>
<dbReference type="OrthoDB" id="370725at2"/>
<reference evidence="6 7" key="1">
    <citation type="submission" date="2018-08" db="EMBL/GenBank/DDBJ databases">
        <title>Acidipila sp. 4G-K13, an acidobacterium isolated from forest soil.</title>
        <authorList>
            <person name="Gao Z.-H."/>
            <person name="Qiu L.-H."/>
        </authorList>
    </citation>
    <scope>NUCLEOTIDE SEQUENCE [LARGE SCALE GENOMIC DNA]</scope>
    <source>
        <strain evidence="6 7">4G-K13</strain>
    </source>
</reference>
<dbReference type="Pfam" id="PF02646">
    <property type="entry name" value="RmuC"/>
    <property type="match status" value="1"/>
</dbReference>
<comment type="similarity">
    <text evidence="2">Belongs to the RmuC family.</text>
</comment>
<evidence type="ECO:0000256" key="4">
    <source>
        <dbReference type="ARBA" id="ARBA00023172"/>
    </source>
</evidence>
<evidence type="ECO:0000256" key="1">
    <source>
        <dbReference type="ARBA" id="ARBA00003416"/>
    </source>
</evidence>
<evidence type="ECO:0000313" key="7">
    <source>
        <dbReference type="Proteomes" id="UP000264702"/>
    </source>
</evidence>
<dbReference type="InterPro" id="IPR003798">
    <property type="entry name" value="DNA_recombination_RmuC"/>
</dbReference>
<evidence type="ECO:0000313" key="6">
    <source>
        <dbReference type="EMBL" id="RFU16626.1"/>
    </source>
</evidence>
<protein>
    <submittedName>
        <fullName evidence="6">DNA recombination protein RmuC</fullName>
    </submittedName>
</protein>
<gene>
    <name evidence="6" type="primary">rmuC</name>
    <name evidence="6" type="ORF">D0Y96_07630</name>
</gene>
<organism evidence="6 7">
    <name type="scientific">Paracidobacterium acidisoli</name>
    <dbReference type="NCBI Taxonomy" id="2303751"/>
    <lineage>
        <taxon>Bacteria</taxon>
        <taxon>Pseudomonadati</taxon>
        <taxon>Acidobacteriota</taxon>
        <taxon>Terriglobia</taxon>
        <taxon>Terriglobales</taxon>
        <taxon>Acidobacteriaceae</taxon>
        <taxon>Paracidobacterium</taxon>
    </lineage>
</organism>
<sequence>MLFSLAAALILGLAAGGLLVFLLLASRRSVELQPLQARAEALASELAAKNTALDIVRERETAGLARVASLEATSTQIAAQMADLRSALEKSRTEAEQWRTQAGTLETENARLRTALDKERVNAEEKLAMLTAARQELSNQFKALANEILEQKSKAFTEQNQTNLTNLLHPLKEKFGEFQTKVESLQKDGIAGRSELKTQIDQLRTLNERLSQDATNLVSALKGSSKIQGDWGEFVLESLLESSGLRKGHEYRVQENFQREDRSRVKPDVILNLPEGRHIIIDAKVSLVDYNNYCSSDDEAFRSDALSRHLASVRGHIKELSQRNYQSIYGLRSLDFVVMFIPIEPAFMLALAQDSRLWEEAWNRNILLVSRTTLLFVLRTVSHLWRQEQQTRNVQEIVRRGGELYDKLAAFAKDLTDVGRSLEAARQSYDEAYKKLAQGKGNAIRQAEMLKGLGIKPTKSFPLVVVEQAIEEPSPELFELAAAAQDNVMSMTETEKP</sequence>
<comment type="caution">
    <text evidence="6">The sequence shown here is derived from an EMBL/GenBank/DDBJ whole genome shotgun (WGS) entry which is preliminary data.</text>
</comment>
<evidence type="ECO:0000256" key="3">
    <source>
        <dbReference type="ARBA" id="ARBA00023054"/>
    </source>
</evidence>
<dbReference type="RefSeq" id="WP_117298795.1">
    <property type="nucleotide sequence ID" value="NZ_QVQT02000003.1"/>
</dbReference>
<name>A0A372IP04_9BACT</name>
<comment type="function">
    <text evidence="1">Involved in DNA recombination.</text>
</comment>
<accession>A0A372IP04</accession>
<dbReference type="Proteomes" id="UP000264702">
    <property type="component" value="Unassembled WGS sequence"/>
</dbReference>
<proteinExistence type="inferred from homology"/>